<evidence type="ECO:0000313" key="8">
    <source>
        <dbReference type="Proteomes" id="UP001500604"/>
    </source>
</evidence>
<dbReference type="PANTHER" id="PTHR44591">
    <property type="entry name" value="STRESS RESPONSE REGULATOR PROTEIN 1"/>
    <property type="match status" value="1"/>
</dbReference>
<feature type="modified residue" description="4-aspartylphosphate" evidence="4">
    <location>
        <position position="320"/>
    </location>
</feature>
<dbReference type="InterPro" id="IPR036641">
    <property type="entry name" value="HPT_dom_sf"/>
</dbReference>
<dbReference type="SUPFAM" id="SSF52172">
    <property type="entry name" value="CheY-like"/>
    <property type="match status" value="2"/>
</dbReference>
<gene>
    <name evidence="7" type="ORF">GCM10023116_30290</name>
</gene>
<evidence type="ECO:0000259" key="6">
    <source>
        <dbReference type="PROSITE" id="PS50894"/>
    </source>
</evidence>
<keyword evidence="1 4" id="KW-0597">Phosphoprotein</keyword>
<keyword evidence="8" id="KW-1185">Reference proteome</keyword>
<dbReference type="Gene3D" id="3.40.50.2300">
    <property type="match status" value="2"/>
</dbReference>
<dbReference type="SUPFAM" id="SSF47226">
    <property type="entry name" value="Histidine-containing phosphotransfer domain, HPT domain"/>
    <property type="match status" value="1"/>
</dbReference>
<feature type="domain" description="Response regulatory" evidence="5">
    <location>
        <begin position="149"/>
        <end position="265"/>
    </location>
</feature>
<dbReference type="CDD" id="cd00156">
    <property type="entry name" value="REC"/>
    <property type="match status" value="1"/>
</dbReference>
<dbReference type="InterPro" id="IPR011006">
    <property type="entry name" value="CheY-like_superfamily"/>
</dbReference>
<evidence type="ECO:0000256" key="1">
    <source>
        <dbReference type="ARBA" id="ARBA00022553"/>
    </source>
</evidence>
<feature type="modified residue" description="Phosphohistidine" evidence="3">
    <location>
        <position position="54"/>
    </location>
</feature>
<sequence length="392" mass="42895">MSNSEQFEQMMAALRKEYLENLSGAVVELQQLLGEESLATLSGETFKRVKTIAHNLAGTGSTYGFDALSETAQPLDRWMIRALENPDQPILPPDSLARLKAQVLDLIQVATQTLNASDGTDTGNTDVETEAEDASTDVATADDGKPLPFVLLVDDDPMFRKAIILSLHTEPYRFAEADSGKKALKVAADVNPALILLDISMPDMSGKEILTQLADIIDLKHCPVIMLSAQDDEETVIHCLSSGATDYLIKPCKKNELRDKIRETLNCQQYSILLADDDPMIIGLVKNRLSHEGYNILTADNGDDAWTQIKTRKPDLAILDCMMPGMDGFAVLQKMKADNQLAHIPVIMLSALNQEANVLKGLKLGSGDYICKPFNPEELLVRVQATLSQAGI</sequence>
<evidence type="ECO:0000259" key="5">
    <source>
        <dbReference type="PROSITE" id="PS50110"/>
    </source>
</evidence>
<reference evidence="8" key="1">
    <citation type="journal article" date="2019" name="Int. J. Syst. Evol. Microbiol.">
        <title>The Global Catalogue of Microorganisms (GCM) 10K type strain sequencing project: providing services to taxonomists for standard genome sequencing and annotation.</title>
        <authorList>
            <consortium name="The Broad Institute Genomics Platform"/>
            <consortium name="The Broad Institute Genome Sequencing Center for Infectious Disease"/>
            <person name="Wu L."/>
            <person name="Ma J."/>
        </authorList>
    </citation>
    <scope>NUCLEOTIDE SEQUENCE [LARGE SCALE GENOMIC DNA]</scope>
    <source>
        <strain evidence="8">JCM 17805</strain>
    </source>
</reference>
<evidence type="ECO:0000256" key="2">
    <source>
        <dbReference type="ARBA" id="ARBA00023012"/>
    </source>
</evidence>
<dbReference type="InterPro" id="IPR050595">
    <property type="entry name" value="Bact_response_regulator"/>
</dbReference>
<dbReference type="InterPro" id="IPR008207">
    <property type="entry name" value="Sig_transdc_His_kin_Hpt_dom"/>
</dbReference>
<dbReference type="PROSITE" id="PS50110">
    <property type="entry name" value="RESPONSE_REGULATORY"/>
    <property type="match status" value="2"/>
</dbReference>
<dbReference type="Pfam" id="PF00072">
    <property type="entry name" value="Response_reg"/>
    <property type="match status" value="2"/>
</dbReference>
<feature type="domain" description="Response regulatory" evidence="5">
    <location>
        <begin position="271"/>
        <end position="387"/>
    </location>
</feature>
<evidence type="ECO:0000313" key="7">
    <source>
        <dbReference type="EMBL" id="GAA4650746.1"/>
    </source>
</evidence>
<dbReference type="SMART" id="SM00448">
    <property type="entry name" value="REC"/>
    <property type="match status" value="2"/>
</dbReference>
<dbReference type="PROSITE" id="PS50894">
    <property type="entry name" value="HPT"/>
    <property type="match status" value="1"/>
</dbReference>
<accession>A0ABP8V4L4</accession>
<protein>
    <recommendedName>
        <fullName evidence="9">Response regulator</fullName>
    </recommendedName>
</protein>
<proteinExistence type="predicted"/>
<dbReference type="Proteomes" id="UP001500604">
    <property type="component" value="Unassembled WGS sequence"/>
</dbReference>
<evidence type="ECO:0000256" key="4">
    <source>
        <dbReference type="PROSITE-ProRule" id="PRU00169"/>
    </source>
</evidence>
<dbReference type="Pfam" id="PF01627">
    <property type="entry name" value="Hpt"/>
    <property type="match status" value="1"/>
</dbReference>
<feature type="domain" description="HPt" evidence="6">
    <location>
        <begin position="7"/>
        <end position="114"/>
    </location>
</feature>
<evidence type="ECO:0000256" key="3">
    <source>
        <dbReference type="PROSITE-ProRule" id="PRU00110"/>
    </source>
</evidence>
<name>A0ABP8V4L4_9GAMM</name>
<evidence type="ECO:0008006" key="9">
    <source>
        <dbReference type="Google" id="ProtNLM"/>
    </source>
</evidence>
<feature type="modified residue" description="4-aspartylphosphate" evidence="4">
    <location>
        <position position="198"/>
    </location>
</feature>
<keyword evidence="2" id="KW-0902">Two-component regulatory system</keyword>
<organism evidence="7 8">
    <name type="scientific">Kistimonas scapharcae</name>
    <dbReference type="NCBI Taxonomy" id="1036133"/>
    <lineage>
        <taxon>Bacteria</taxon>
        <taxon>Pseudomonadati</taxon>
        <taxon>Pseudomonadota</taxon>
        <taxon>Gammaproteobacteria</taxon>
        <taxon>Oceanospirillales</taxon>
        <taxon>Endozoicomonadaceae</taxon>
        <taxon>Kistimonas</taxon>
    </lineage>
</organism>
<comment type="caution">
    <text evidence="7">The sequence shown here is derived from an EMBL/GenBank/DDBJ whole genome shotgun (WGS) entry which is preliminary data.</text>
</comment>
<dbReference type="InterPro" id="IPR001789">
    <property type="entry name" value="Sig_transdc_resp-reg_receiver"/>
</dbReference>
<dbReference type="RefSeq" id="WP_345196980.1">
    <property type="nucleotide sequence ID" value="NZ_BAABFL010000418.1"/>
</dbReference>
<dbReference type="CDD" id="cd17574">
    <property type="entry name" value="REC_OmpR"/>
    <property type="match status" value="1"/>
</dbReference>
<dbReference type="PANTHER" id="PTHR44591:SF3">
    <property type="entry name" value="RESPONSE REGULATORY DOMAIN-CONTAINING PROTEIN"/>
    <property type="match status" value="1"/>
</dbReference>
<dbReference type="Gene3D" id="1.20.120.160">
    <property type="entry name" value="HPT domain"/>
    <property type="match status" value="1"/>
</dbReference>
<dbReference type="EMBL" id="BAABFL010000418">
    <property type="protein sequence ID" value="GAA4650746.1"/>
    <property type="molecule type" value="Genomic_DNA"/>
</dbReference>